<feature type="region of interest" description="Disordered" evidence="1">
    <location>
        <begin position="23"/>
        <end position="78"/>
    </location>
</feature>
<dbReference type="KEGG" id="vg:28801719"/>
<dbReference type="EMBL" id="KU253712">
    <property type="protein sequence ID" value="AMB18640.1"/>
    <property type="molecule type" value="Genomic_DNA"/>
</dbReference>
<sequence length="78" mass="8838">MLVNPELANRVVATEFGDIVFNEKGESKDLKPEQEKKLGDLPGFEYHEEKVAPKAKEKEEKPAEKAKEEAPKKKSTKK</sequence>
<dbReference type="GeneID" id="28801719"/>
<evidence type="ECO:0000313" key="4">
    <source>
        <dbReference type="Proteomes" id="UP000204502"/>
    </source>
</evidence>
<dbReference type="InterPro" id="IPR055773">
    <property type="entry name" value="DUF7349"/>
</dbReference>
<dbReference type="RefSeq" id="YP_009274764.1">
    <property type="nucleotide sequence ID" value="NC_030920.1"/>
</dbReference>
<gene>
    <name evidence="3" type="ORF">Eldridge_060</name>
</gene>
<proteinExistence type="predicted"/>
<dbReference type="OrthoDB" id="27548at10239"/>
<organism evidence="3 4">
    <name type="scientific">Bacillus phage Eldridge</name>
    <dbReference type="NCBI Taxonomy" id="1776293"/>
    <lineage>
        <taxon>Viruses</taxon>
        <taxon>Duplodnaviria</taxon>
        <taxon>Heunggongvirae</taxon>
        <taxon>Uroviricota</taxon>
        <taxon>Caudoviricetes</taxon>
        <taxon>Herelleviridae</taxon>
        <taxon>Bastillevirinae</taxon>
        <taxon>Eldridgevirus</taxon>
        <taxon>Eldridgevirus eldridge</taxon>
    </lineage>
</organism>
<evidence type="ECO:0000259" key="2">
    <source>
        <dbReference type="Pfam" id="PF24040"/>
    </source>
</evidence>
<evidence type="ECO:0000313" key="3">
    <source>
        <dbReference type="EMBL" id="AMB18640.1"/>
    </source>
</evidence>
<feature type="domain" description="DUF7349" evidence="2">
    <location>
        <begin position="4"/>
        <end position="52"/>
    </location>
</feature>
<protein>
    <recommendedName>
        <fullName evidence="2">DUF7349 domain-containing protein</fullName>
    </recommendedName>
</protein>
<name>A0A109Z8D5_9CAUD</name>
<accession>A0A109Z8D5</accession>
<dbReference type="Proteomes" id="UP000204502">
    <property type="component" value="Segment"/>
</dbReference>
<feature type="compositionally biased region" description="Basic and acidic residues" evidence="1">
    <location>
        <begin position="23"/>
        <end position="72"/>
    </location>
</feature>
<evidence type="ECO:0000256" key="1">
    <source>
        <dbReference type="SAM" id="MobiDB-lite"/>
    </source>
</evidence>
<dbReference type="Pfam" id="PF24040">
    <property type="entry name" value="DUF7349"/>
    <property type="match status" value="1"/>
</dbReference>
<keyword evidence="4" id="KW-1185">Reference proteome</keyword>
<reference evidence="3 4" key="1">
    <citation type="journal article" date="2016" name="Genome Announc.">
        <title>Complete Genome Sequence of Bacillus megaterium Bacteriophage Eldridge.</title>
        <authorList>
            <person name="Reveille A.M."/>
            <person name="Eldridge K.A."/>
            <person name="Temple L.M."/>
        </authorList>
    </citation>
    <scope>NUCLEOTIDE SEQUENCE [LARGE SCALE GENOMIC DNA]</scope>
</reference>